<feature type="domain" description="Methyltransferase type 11" evidence="1">
    <location>
        <begin position="46"/>
        <end position="144"/>
    </location>
</feature>
<dbReference type="EMBL" id="JBDIVE010000008">
    <property type="protein sequence ID" value="MEN3069686.1"/>
    <property type="molecule type" value="Genomic_DNA"/>
</dbReference>
<organism evidence="3 4">
    <name type="scientific">Uliginosibacterium sediminicola</name>
    <dbReference type="NCBI Taxonomy" id="2024550"/>
    <lineage>
        <taxon>Bacteria</taxon>
        <taxon>Pseudomonadati</taxon>
        <taxon>Pseudomonadota</taxon>
        <taxon>Betaproteobacteria</taxon>
        <taxon>Rhodocyclales</taxon>
        <taxon>Zoogloeaceae</taxon>
        <taxon>Uliginosibacterium</taxon>
    </lineage>
</organism>
<comment type="caution">
    <text evidence="3">The sequence shown here is derived from an EMBL/GenBank/DDBJ whole genome shotgun (WGS) entry which is preliminary data.</text>
</comment>
<dbReference type="Proteomes" id="UP001410394">
    <property type="component" value="Unassembled WGS sequence"/>
</dbReference>
<dbReference type="RefSeq" id="WP_345920456.1">
    <property type="nucleotide sequence ID" value="NZ_JBDIVE010000008.1"/>
</dbReference>
<dbReference type="GO" id="GO:0008168">
    <property type="term" value="F:methyltransferase activity"/>
    <property type="evidence" value="ECO:0007669"/>
    <property type="project" value="UniProtKB-KW"/>
</dbReference>
<dbReference type="Pfam" id="PF10119">
    <property type="entry name" value="MethyTransf_Reg"/>
    <property type="match status" value="1"/>
</dbReference>
<dbReference type="InterPro" id="IPR013216">
    <property type="entry name" value="Methyltransf_11"/>
</dbReference>
<keyword evidence="3" id="KW-0489">Methyltransferase</keyword>
<dbReference type="Gene3D" id="3.40.50.150">
    <property type="entry name" value="Vaccinia Virus protein VP39"/>
    <property type="match status" value="1"/>
</dbReference>
<protein>
    <submittedName>
        <fullName evidence="3">Methyltransferase regulatory domain-containing protein</fullName>
    </submittedName>
</protein>
<dbReference type="Pfam" id="PF08241">
    <property type="entry name" value="Methyltransf_11"/>
    <property type="match status" value="1"/>
</dbReference>
<evidence type="ECO:0000259" key="1">
    <source>
        <dbReference type="Pfam" id="PF08241"/>
    </source>
</evidence>
<keyword evidence="3" id="KW-0808">Transferase</keyword>
<dbReference type="SUPFAM" id="SSF53335">
    <property type="entry name" value="S-adenosyl-L-methionine-dependent methyltransferases"/>
    <property type="match status" value="1"/>
</dbReference>
<evidence type="ECO:0000313" key="3">
    <source>
        <dbReference type="EMBL" id="MEN3069686.1"/>
    </source>
</evidence>
<name>A0ABU9Z1I9_9RHOO</name>
<evidence type="ECO:0000313" key="4">
    <source>
        <dbReference type="Proteomes" id="UP001410394"/>
    </source>
</evidence>
<dbReference type="GO" id="GO:0032259">
    <property type="term" value="P:methylation"/>
    <property type="evidence" value="ECO:0007669"/>
    <property type="project" value="UniProtKB-KW"/>
</dbReference>
<proteinExistence type="predicted"/>
<accession>A0ABU9Z1I9</accession>
<dbReference type="InterPro" id="IPR029063">
    <property type="entry name" value="SAM-dependent_MTases_sf"/>
</dbReference>
<evidence type="ECO:0000259" key="2">
    <source>
        <dbReference type="Pfam" id="PF10119"/>
    </source>
</evidence>
<sequence>MSDWTAGYVAECGYTYGYYPELNPLATQLAFAHAGLPLPVVSTACELGFGQGLSVNIHAAASGTRWFGNDFIPAQAAFAQQLAAISGAAAQLTDQSFADFTRRSDLPDFDFIAMHGIWSWVSAENRAIIIDFVRRKLKPGGVLYMSYNALPGWSAFAPMRQLMSEHARRAAAAGDGIVQRIDAAVDFAGALLATDPLYLRSNPAVLNHFRQVAGQARPYLAHEYFNRDWAPMYFAEVADLLAPAGLSFACSASYFEHIDALNMTAEQQAFLLRIEDARLRESSRDYMLNQRFRRDYWIKGEAPPREPGWSEALARQRVMLIVPRAEVPPRIVGSRGGLDMDPAVYGPLLDALATQQPCSLGELAERLQPQGVTRAQLLQALIILCGMQQIASVQDAVLAAAARPCCQALNAWLIEQATHSEDLGHLLSPLTGGGIAVSRLHQVFLQALPATESPADLAGHARQVLGEARDLAGDQDELSARARIFVERHLPVLRALQVVP</sequence>
<dbReference type="InterPro" id="IPR018773">
    <property type="entry name" value="MeTrfase_reg_dom_prd"/>
</dbReference>
<keyword evidence="4" id="KW-1185">Reference proteome</keyword>
<gene>
    <name evidence="3" type="ORF">ABDB84_14460</name>
</gene>
<feature type="domain" description="Methyltransferase regulatory" evidence="2">
    <location>
        <begin position="218"/>
        <end position="299"/>
    </location>
</feature>
<reference evidence="3 4" key="1">
    <citation type="journal article" date="2018" name="Int. J. Syst. Evol. Microbiol.">
        <title>Uliginosibacterium sediminicola sp. nov., isolated from freshwater sediment.</title>
        <authorList>
            <person name="Hwang W.M."/>
            <person name="Kim S.M."/>
            <person name="Kang K."/>
            <person name="Ahn T.Y."/>
        </authorList>
    </citation>
    <scope>NUCLEOTIDE SEQUENCE [LARGE SCALE GENOMIC DNA]</scope>
    <source>
        <strain evidence="3 4">M1-21</strain>
    </source>
</reference>